<proteinExistence type="predicted"/>
<reference evidence="1" key="1">
    <citation type="submission" date="2022-07" db="EMBL/GenBank/DDBJ databases">
        <title>Phylogenomic reconstructions and comparative analyses of Kickxellomycotina fungi.</title>
        <authorList>
            <person name="Reynolds N.K."/>
            <person name="Stajich J.E."/>
            <person name="Barry K."/>
            <person name="Grigoriev I.V."/>
            <person name="Crous P."/>
            <person name="Smith M.E."/>
        </authorList>
    </citation>
    <scope>NUCLEOTIDE SEQUENCE</scope>
    <source>
        <strain evidence="1">CBS 109366</strain>
    </source>
</reference>
<dbReference type="EC" id="1.16.3.1" evidence="1"/>
<dbReference type="EMBL" id="JANBUJ010002618">
    <property type="protein sequence ID" value="KAJ2763788.1"/>
    <property type="molecule type" value="Genomic_DNA"/>
</dbReference>
<protein>
    <submittedName>
        <fullName evidence="1">Mitochondrial matrix iron chaperone</fullName>
        <ecNumber evidence="1">1.16.3.1</ecNumber>
    </submittedName>
</protein>
<keyword evidence="2" id="KW-1185">Reference proteome</keyword>
<evidence type="ECO:0000313" key="2">
    <source>
        <dbReference type="Proteomes" id="UP001140234"/>
    </source>
</evidence>
<keyword evidence="1" id="KW-0560">Oxidoreductase</keyword>
<name>A0ACC1JMR5_9FUNG</name>
<evidence type="ECO:0000313" key="1">
    <source>
        <dbReference type="EMBL" id="KAJ2763788.1"/>
    </source>
</evidence>
<sequence length="178" mass="19138">MSARLARALIARGLCRAAGGRVPATPLVGAGALPTLRAAHALPRVRRGYGTQRPAPDTAFAASALTDRQYDAAADTTMDELVHFLEDVGDRVELEDYDVEYSQGVLTLSIGGTGTYVINKQPPNKQIWLSSPVSGPERYDFDLARGTWFCRHTGESLGSLLARELSQALGTQTVPPTR</sequence>
<organism evidence="1 2">
    <name type="scientific">Coemansia nantahalensis</name>
    <dbReference type="NCBI Taxonomy" id="2789366"/>
    <lineage>
        <taxon>Eukaryota</taxon>
        <taxon>Fungi</taxon>
        <taxon>Fungi incertae sedis</taxon>
        <taxon>Zoopagomycota</taxon>
        <taxon>Kickxellomycotina</taxon>
        <taxon>Kickxellomycetes</taxon>
        <taxon>Kickxellales</taxon>
        <taxon>Kickxellaceae</taxon>
        <taxon>Coemansia</taxon>
    </lineage>
</organism>
<dbReference type="Proteomes" id="UP001140234">
    <property type="component" value="Unassembled WGS sequence"/>
</dbReference>
<comment type="caution">
    <text evidence="1">The sequence shown here is derived from an EMBL/GenBank/DDBJ whole genome shotgun (WGS) entry which is preliminary data.</text>
</comment>
<accession>A0ACC1JMR5</accession>
<gene>
    <name evidence="1" type="primary">YFH1</name>
    <name evidence="1" type="ORF">IWQ57_005441</name>
</gene>